<comment type="similarity">
    <text evidence="11">Belongs to the Thz kinase family.</text>
</comment>
<evidence type="ECO:0000256" key="2">
    <source>
        <dbReference type="ARBA" id="ARBA00001946"/>
    </source>
</evidence>
<comment type="pathway">
    <text evidence="3 11">Cofactor biosynthesis; thiamine diphosphate biosynthesis; 4-methyl-5-(2-phosphoethyl)-thiazole from 5-(2-hydroxyethyl)-4-methylthiazole: step 1/1.</text>
</comment>
<evidence type="ECO:0000256" key="9">
    <source>
        <dbReference type="ARBA" id="ARBA00022842"/>
    </source>
</evidence>
<evidence type="ECO:0000256" key="5">
    <source>
        <dbReference type="ARBA" id="ARBA00022723"/>
    </source>
</evidence>
<evidence type="ECO:0000256" key="6">
    <source>
        <dbReference type="ARBA" id="ARBA00022741"/>
    </source>
</evidence>
<dbReference type="InterPro" id="IPR000417">
    <property type="entry name" value="Hyethyz_kinase"/>
</dbReference>
<evidence type="ECO:0000256" key="3">
    <source>
        <dbReference type="ARBA" id="ARBA00004868"/>
    </source>
</evidence>
<dbReference type="Pfam" id="PF02110">
    <property type="entry name" value="HK"/>
    <property type="match status" value="1"/>
</dbReference>
<keyword evidence="9 11" id="KW-0460">Magnesium</keyword>
<evidence type="ECO:0000256" key="4">
    <source>
        <dbReference type="ARBA" id="ARBA00022679"/>
    </source>
</evidence>
<dbReference type="GO" id="GO:0004417">
    <property type="term" value="F:hydroxyethylthiazole kinase activity"/>
    <property type="evidence" value="ECO:0007669"/>
    <property type="project" value="UniProtKB-EC"/>
</dbReference>
<dbReference type="CDD" id="cd01170">
    <property type="entry name" value="THZ_kinase"/>
    <property type="match status" value="1"/>
</dbReference>
<comment type="catalytic activity">
    <reaction evidence="1 11">
        <text>5-(2-hydroxyethyl)-4-methylthiazole + ATP = 4-methyl-5-(2-phosphooxyethyl)-thiazole + ADP + H(+)</text>
        <dbReference type="Rhea" id="RHEA:24212"/>
        <dbReference type="ChEBI" id="CHEBI:15378"/>
        <dbReference type="ChEBI" id="CHEBI:17957"/>
        <dbReference type="ChEBI" id="CHEBI:30616"/>
        <dbReference type="ChEBI" id="CHEBI:58296"/>
        <dbReference type="ChEBI" id="CHEBI:456216"/>
        <dbReference type="EC" id="2.7.1.50"/>
    </reaction>
</comment>
<comment type="function">
    <text evidence="11">Catalyzes the phosphorylation of the hydroxyl group of 4-methyl-5-beta-hydroxyethylthiazole (THZ).</text>
</comment>
<feature type="binding site" evidence="11">
    <location>
        <position position="195"/>
    </location>
    <ligand>
        <name>substrate</name>
    </ligand>
</feature>
<dbReference type="SUPFAM" id="SSF53613">
    <property type="entry name" value="Ribokinase-like"/>
    <property type="match status" value="1"/>
</dbReference>
<dbReference type="EC" id="2.7.1.50" evidence="11"/>
<keyword evidence="10 11" id="KW-0784">Thiamine biosynthesis</keyword>
<sequence>MAVRAALLVEELQRKRPLVHCITNYVTANDCANILLAIGASPIMADDPEETGEIAASASALVLNMGTPSRRKLEAMVRAGKSANEAGIPVILDPVGAGASCLRREMAAQIIREVKVDILRGNVSEISFAAGLDFCEKGVDVSEADQGRDRTEAALAAAERLGCTVAVTGSVDVVTDGSRVIRIHGGTPLMARVTGTGCMTSVLSGAFAGAGKDPLTAVSAALAAMGIAGELAFEKAGHIGCGSFHMALLDAVGNLNEKIIRERAKIEER</sequence>
<keyword evidence="5 11" id="KW-0479">Metal-binding</keyword>
<keyword evidence="6 11" id="KW-0547">Nucleotide-binding</keyword>
<dbReference type="Gene3D" id="3.40.1190.20">
    <property type="match status" value="1"/>
</dbReference>
<comment type="caution">
    <text evidence="12">The sequence shown here is derived from an EMBL/GenBank/DDBJ whole genome shotgun (WGS) entry which is preliminary data.</text>
</comment>
<keyword evidence="13" id="KW-1185">Reference proteome</keyword>
<proteinExistence type="inferred from homology"/>
<feature type="binding site" evidence="11">
    <location>
        <position position="168"/>
    </location>
    <ligand>
        <name>ATP</name>
        <dbReference type="ChEBI" id="CHEBI:30616"/>
    </ligand>
</feature>
<evidence type="ECO:0000256" key="11">
    <source>
        <dbReference type="HAMAP-Rule" id="MF_00228"/>
    </source>
</evidence>
<protein>
    <recommendedName>
        <fullName evidence="11">Hydroxyethylthiazole kinase</fullName>
        <ecNumber evidence="11">2.7.1.50</ecNumber>
    </recommendedName>
    <alternativeName>
        <fullName evidence="11">4-methyl-5-beta-hydroxyethylthiazole kinase</fullName>
        <shortName evidence="11">TH kinase</shortName>
        <shortName evidence="11">Thz kinase</shortName>
    </alternativeName>
</protein>
<organism evidence="12 13">
    <name type="scientific">Claveliimonas monacensis</name>
    <dbReference type="NCBI Taxonomy" id="2779351"/>
    <lineage>
        <taxon>Bacteria</taxon>
        <taxon>Bacillati</taxon>
        <taxon>Bacillota</taxon>
        <taxon>Clostridia</taxon>
        <taxon>Lachnospirales</taxon>
        <taxon>Lachnospiraceae</taxon>
        <taxon>Claveliimonas</taxon>
    </lineage>
</organism>
<keyword evidence="7 11" id="KW-0418">Kinase</keyword>
<keyword evidence="4 11" id="KW-0808">Transferase</keyword>
<dbReference type="PRINTS" id="PR01099">
    <property type="entry name" value="HYETHTZKNASE"/>
</dbReference>
<comment type="cofactor">
    <cofactor evidence="2 11">
        <name>Mg(2+)</name>
        <dbReference type="ChEBI" id="CHEBI:18420"/>
    </cofactor>
</comment>
<keyword evidence="8 11" id="KW-0067">ATP-binding</keyword>
<evidence type="ECO:0000256" key="7">
    <source>
        <dbReference type="ARBA" id="ARBA00022777"/>
    </source>
</evidence>
<evidence type="ECO:0000256" key="10">
    <source>
        <dbReference type="ARBA" id="ARBA00022977"/>
    </source>
</evidence>
<dbReference type="NCBIfam" id="NF006830">
    <property type="entry name" value="PRK09355.1"/>
    <property type="match status" value="1"/>
</dbReference>
<evidence type="ECO:0000256" key="8">
    <source>
        <dbReference type="ARBA" id="ARBA00022840"/>
    </source>
</evidence>
<dbReference type="EMBL" id="JADCKL010000002">
    <property type="protein sequence ID" value="MBE5062629.1"/>
    <property type="molecule type" value="Genomic_DNA"/>
</dbReference>
<evidence type="ECO:0000313" key="13">
    <source>
        <dbReference type="Proteomes" id="UP000758652"/>
    </source>
</evidence>
<gene>
    <name evidence="11 12" type="primary">thiM</name>
    <name evidence="12" type="ORF">INF30_05030</name>
</gene>
<dbReference type="Proteomes" id="UP000758652">
    <property type="component" value="Unassembled WGS sequence"/>
</dbReference>
<accession>A0ABR9RI31</accession>
<dbReference type="NCBIfam" id="TIGR00694">
    <property type="entry name" value="thiM"/>
    <property type="match status" value="1"/>
</dbReference>
<dbReference type="PIRSF" id="PIRSF000513">
    <property type="entry name" value="Thz_kinase"/>
    <property type="match status" value="1"/>
</dbReference>
<evidence type="ECO:0000313" key="12">
    <source>
        <dbReference type="EMBL" id="MBE5062629.1"/>
    </source>
</evidence>
<reference evidence="12 13" key="1">
    <citation type="submission" date="2020-10" db="EMBL/GenBank/DDBJ databases">
        <title>ChiBAC.</title>
        <authorList>
            <person name="Zenner C."/>
            <person name="Hitch T.C.A."/>
            <person name="Clavel T."/>
        </authorList>
    </citation>
    <scope>NUCLEOTIDE SEQUENCE [LARGE SCALE GENOMIC DNA]</scope>
    <source>
        <strain evidence="12 13">DSM 108991</strain>
    </source>
</reference>
<dbReference type="HAMAP" id="MF_00228">
    <property type="entry name" value="Thz_kinase"/>
    <property type="match status" value="1"/>
</dbReference>
<evidence type="ECO:0000256" key="1">
    <source>
        <dbReference type="ARBA" id="ARBA00001771"/>
    </source>
</evidence>
<dbReference type="InterPro" id="IPR029056">
    <property type="entry name" value="Ribokinase-like"/>
</dbReference>
<name>A0ABR9RI31_9FIRM</name>
<feature type="binding site" evidence="11">
    <location>
        <position position="120"/>
    </location>
    <ligand>
        <name>ATP</name>
        <dbReference type="ChEBI" id="CHEBI:30616"/>
    </ligand>
</feature>
<feature type="binding site" evidence="11">
    <location>
        <position position="44"/>
    </location>
    <ligand>
        <name>substrate</name>
    </ligand>
</feature>